<sequence length="110" mass="12838">MLENESSIIQDYFSFLKGELIEVLECLSKGDPWQDHMMGYELPEHSDGVDSTKDGITIFMQTYEYNEINIENSKFYSCLNEICDEYLIENPHTKEIVDSLMIKVKDILKT</sequence>
<evidence type="ECO:0000313" key="2">
    <source>
        <dbReference type="Proteomes" id="UP000316330"/>
    </source>
</evidence>
<dbReference type="Proteomes" id="UP000316330">
    <property type="component" value="Unassembled WGS sequence"/>
</dbReference>
<gene>
    <name evidence="1" type="ORF">FPZ45_24600</name>
</gene>
<comment type="caution">
    <text evidence="1">The sequence shown here is derived from an EMBL/GenBank/DDBJ whole genome shotgun (WGS) entry which is preliminary data.</text>
</comment>
<evidence type="ECO:0000313" key="1">
    <source>
        <dbReference type="EMBL" id="TVX94894.1"/>
    </source>
</evidence>
<reference evidence="1 2" key="1">
    <citation type="submission" date="2019-07" db="EMBL/GenBank/DDBJ databases">
        <authorList>
            <person name="Kim J."/>
        </authorList>
    </citation>
    <scope>NUCLEOTIDE SEQUENCE [LARGE SCALE GENOMIC DNA]</scope>
    <source>
        <strain evidence="1 2">G13</strain>
    </source>
</reference>
<evidence type="ECO:0008006" key="3">
    <source>
        <dbReference type="Google" id="ProtNLM"/>
    </source>
</evidence>
<dbReference type="AlphaFoldDB" id="A0A559J4S8"/>
<dbReference type="RefSeq" id="WP_144707307.1">
    <property type="nucleotide sequence ID" value="NZ_VNJJ01000028.1"/>
</dbReference>
<dbReference type="OrthoDB" id="2679759at2"/>
<organism evidence="1 2">
    <name type="scientific">Cohnella terricola</name>
    <dbReference type="NCBI Taxonomy" id="1289167"/>
    <lineage>
        <taxon>Bacteria</taxon>
        <taxon>Bacillati</taxon>
        <taxon>Bacillota</taxon>
        <taxon>Bacilli</taxon>
        <taxon>Bacillales</taxon>
        <taxon>Paenibacillaceae</taxon>
        <taxon>Cohnella</taxon>
    </lineage>
</organism>
<name>A0A559J4S8_9BACL</name>
<protein>
    <recommendedName>
        <fullName evidence="3">CDI immunity protein domain-containing protein</fullName>
    </recommendedName>
</protein>
<dbReference type="EMBL" id="VNJJ01000028">
    <property type="protein sequence ID" value="TVX94894.1"/>
    <property type="molecule type" value="Genomic_DNA"/>
</dbReference>
<accession>A0A559J4S8</accession>
<keyword evidence="2" id="KW-1185">Reference proteome</keyword>
<proteinExistence type="predicted"/>